<reference evidence="2 3" key="1">
    <citation type="submission" date="2016-04" db="EMBL/GenBank/DDBJ databases">
        <title>A degradative enzymes factory behind the ericoid mycorrhizal symbiosis.</title>
        <authorList>
            <consortium name="DOE Joint Genome Institute"/>
            <person name="Martino E."/>
            <person name="Morin E."/>
            <person name="Grelet G."/>
            <person name="Kuo A."/>
            <person name="Kohler A."/>
            <person name="Daghino S."/>
            <person name="Barry K."/>
            <person name="Choi C."/>
            <person name="Cichocki N."/>
            <person name="Clum A."/>
            <person name="Copeland A."/>
            <person name="Hainaut M."/>
            <person name="Haridas S."/>
            <person name="Labutti K."/>
            <person name="Lindquist E."/>
            <person name="Lipzen A."/>
            <person name="Khouja H.-R."/>
            <person name="Murat C."/>
            <person name="Ohm R."/>
            <person name="Olson A."/>
            <person name="Spatafora J."/>
            <person name="Veneault-Fourrey C."/>
            <person name="Henrissat B."/>
            <person name="Grigoriev I."/>
            <person name="Martin F."/>
            <person name="Perotto S."/>
        </authorList>
    </citation>
    <scope>NUCLEOTIDE SEQUENCE [LARGE SCALE GENOMIC DNA]</scope>
    <source>
        <strain evidence="2 3">E</strain>
    </source>
</reference>
<dbReference type="EMBL" id="KZ613856">
    <property type="protein sequence ID" value="PMD55094.1"/>
    <property type="molecule type" value="Genomic_DNA"/>
</dbReference>
<proteinExistence type="predicted"/>
<gene>
    <name evidence="2" type="ORF">K444DRAFT_97187</name>
</gene>
<dbReference type="AlphaFoldDB" id="A0A2J6SWE4"/>
<sequence length="143" mass="15215">MPTDPWGQAASPCPCLSLPLTLAPGALQALETSQPLPMQRPASMHPCMADSSSAWWRCLASDPGPGHWPLAPTFLAAGSESKQPSPASHQEKSKSAEADFNAPKHRDIAHRSSPSPSPLQRRGWQDGGDPGDIVCRSVNSCRL</sequence>
<dbReference type="RefSeq" id="XP_024731998.1">
    <property type="nucleotide sequence ID" value="XM_024888843.1"/>
</dbReference>
<name>A0A2J6SWE4_9HELO</name>
<feature type="compositionally biased region" description="Basic and acidic residues" evidence="1">
    <location>
        <begin position="89"/>
        <end position="110"/>
    </location>
</feature>
<protein>
    <submittedName>
        <fullName evidence="2">Uncharacterized protein</fullName>
    </submittedName>
</protein>
<evidence type="ECO:0000313" key="2">
    <source>
        <dbReference type="EMBL" id="PMD55094.1"/>
    </source>
</evidence>
<dbReference type="Proteomes" id="UP000235371">
    <property type="component" value="Unassembled WGS sequence"/>
</dbReference>
<keyword evidence="3" id="KW-1185">Reference proteome</keyword>
<accession>A0A2J6SWE4</accession>
<evidence type="ECO:0000313" key="3">
    <source>
        <dbReference type="Proteomes" id="UP000235371"/>
    </source>
</evidence>
<dbReference type="InParanoid" id="A0A2J6SWE4"/>
<evidence type="ECO:0000256" key="1">
    <source>
        <dbReference type="SAM" id="MobiDB-lite"/>
    </source>
</evidence>
<feature type="region of interest" description="Disordered" evidence="1">
    <location>
        <begin position="69"/>
        <end position="131"/>
    </location>
</feature>
<dbReference type="GeneID" id="36596919"/>
<organism evidence="2 3">
    <name type="scientific">Hyaloscypha bicolor E</name>
    <dbReference type="NCBI Taxonomy" id="1095630"/>
    <lineage>
        <taxon>Eukaryota</taxon>
        <taxon>Fungi</taxon>
        <taxon>Dikarya</taxon>
        <taxon>Ascomycota</taxon>
        <taxon>Pezizomycotina</taxon>
        <taxon>Leotiomycetes</taxon>
        <taxon>Helotiales</taxon>
        <taxon>Hyaloscyphaceae</taxon>
        <taxon>Hyaloscypha</taxon>
        <taxon>Hyaloscypha bicolor</taxon>
    </lineage>
</organism>